<evidence type="ECO:0000313" key="3">
    <source>
        <dbReference type="EMBL" id="EFP03545.1"/>
    </source>
</evidence>
<dbReference type="Proteomes" id="UP000008281">
    <property type="component" value="Unassembled WGS sequence"/>
</dbReference>
<dbReference type="EMBL" id="DS268837">
    <property type="protein sequence ID" value="EFP03545.1"/>
    <property type="molecule type" value="Genomic_DNA"/>
</dbReference>
<evidence type="ECO:0000313" key="4">
    <source>
        <dbReference type="Proteomes" id="UP000008281"/>
    </source>
</evidence>
<protein>
    <recommendedName>
        <fullName evidence="2">F-box domain-containing protein</fullName>
    </recommendedName>
</protein>
<keyword evidence="4" id="KW-1185">Reference proteome</keyword>
<dbReference type="InterPro" id="IPR041426">
    <property type="entry name" value="Mos1_HTH"/>
</dbReference>
<organism evidence="4">
    <name type="scientific">Caenorhabditis remanei</name>
    <name type="common">Caenorhabditis vulgaris</name>
    <dbReference type="NCBI Taxonomy" id="31234"/>
    <lineage>
        <taxon>Eukaryota</taxon>
        <taxon>Metazoa</taxon>
        <taxon>Ecdysozoa</taxon>
        <taxon>Nematoda</taxon>
        <taxon>Chromadorea</taxon>
        <taxon>Rhabditida</taxon>
        <taxon>Rhabditina</taxon>
        <taxon>Rhabditomorpha</taxon>
        <taxon>Rhabditoidea</taxon>
        <taxon>Rhabditidae</taxon>
        <taxon>Peloderinae</taxon>
        <taxon>Caenorhabditis</taxon>
    </lineage>
</organism>
<proteinExistence type="predicted"/>
<feature type="compositionally biased region" description="Acidic residues" evidence="1">
    <location>
        <begin position="406"/>
        <end position="432"/>
    </location>
</feature>
<gene>
    <name evidence="3" type="ORF">CRE_18281</name>
</gene>
<feature type="domain" description="F-box" evidence="2">
    <location>
        <begin position="72"/>
        <end position="119"/>
    </location>
</feature>
<feature type="region of interest" description="Disordered" evidence="1">
    <location>
        <begin position="400"/>
        <end position="445"/>
    </location>
</feature>
<dbReference type="CDD" id="cd22150">
    <property type="entry name" value="F-box_CeFBXA-like"/>
    <property type="match status" value="1"/>
</dbReference>
<dbReference type="GO" id="GO:0045087">
    <property type="term" value="P:innate immune response"/>
    <property type="evidence" value="ECO:0007669"/>
    <property type="project" value="TreeGrafter"/>
</dbReference>
<dbReference type="HOGENOM" id="CLU_030831_3_3_1"/>
<dbReference type="PANTHER" id="PTHR23015:SF4">
    <property type="entry name" value="DUF38 DOMAIN-CONTAINING PROTEIN-RELATED"/>
    <property type="match status" value="1"/>
</dbReference>
<reference evidence="3" key="1">
    <citation type="submission" date="2007-07" db="EMBL/GenBank/DDBJ databases">
        <title>PCAP assembly of the Caenorhabditis remanei genome.</title>
        <authorList>
            <consortium name="The Caenorhabditis remanei Sequencing Consortium"/>
            <person name="Wilson R.K."/>
        </authorList>
    </citation>
    <scope>NUCLEOTIDE SEQUENCE [LARGE SCALE GENOMIC DNA]</scope>
    <source>
        <strain evidence="3">PB4641</strain>
    </source>
</reference>
<dbReference type="Pfam" id="PF00646">
    <property type="entry name" value="F-box"/>
    <property type="match status" value="1"/>
</dbReference>
<dbReference type="PROSITE" id="PS50181">
    <property type="entry name" value="FBOX"/>
    <property type="match status" value="1"/>
</dbReference>
<evidence type="ECO:0000256" key="1">
    <source>
        <dbReference type="SAM" id="MobiDB-lite"/>
    </source>
</evidence>
<dbReference type="SMART" id="SM00256">
    <property type="entry name" value="FBOX"/>
    <property type="match status" value="1"/>
</dbReference>
<dbReference type="InterPro" id="IPR040161">
    <property type="entry name" value="FB224"/>
</dbReference>
<dbReference type="OrthoDB" id="5907392at2759"/>
<dbReference type="eggNOG" id="ENOG502TJV3">
    <property type="taxonomic scope" value="Eukaryota"/>
</dbReference>
<sequence>MVSLIINDPKYIRVCVYYKVLGAVPVFEAYKNLCKRVGNIDYVEFEFWYMRFVRGEIDLDYDRKNFSLEPATRGLLNMPSDIMLKIINSLTAMDRLVFRKTSRDILSIVDTCELNFNDIMVLFRKDKAVLNLYDSNERQYFQFRGASCSNKKIEEGSCEISNRFVEKTMRNANPVDLAMSTLMVILKNPEVELEDLKIKNDSDRFDELEEMLNGLTHRLRVKNFTILTQYSKEEIMVLPYLKPGTLECLSIEMLDQHVELSLEARIERMDRVVATDQWKMAKYRNISTVKPVGFPIRSLLNCEWFNLKLDCKECDANTVVEILKPLFTSTILQKFQLSTQFHMNPEEIFRKLGLKRRDSGNDKSIRYISIPNSGDFYEFSVDLFVSKLSVCIHRRTARDGDRMQEIGEEEEESEVEDESESESEGENEEEEATAVTGGDDTENED</sequence>
<dbReference type="InterPro" id="IPR002900">
    <property type="entry name" value="DUF38/FTH_CAE_spp"/>
</dbReference>
<dbReference type="AlphaFoldDB" id="E3NKW1"/>
<dbReference type="Pfam" id="PF01827">
    <property type="entry name" value="FTH"/>
    <property type="match status" value="1"/>
</dbReference>
<evidence type="ECO:0000259" key="2">
    <source>
        <dbReference type="PROSITE" id="PS50181"/>
    </source>
</evidence>
<dbReference type="InParanoid" id="E3NKW1"/>
<dbReference type="InterPro" id="IPR001810">
    <property type="entry name" value="F-box_dom"/>
</dbReference>
<accession>E3NKW1</accession>
<dbReference type="OMA" id="KECDANT"/>
<dbReference type="PANTHER" id="PTHR23015">
    <property type="entry name" value="UNCHARACTERIZED C.ELEGANS PROTEIN"/>
    <property type="match status" value="1"/>
</dbReference>
<name>E3NKW1_CAERE</name>
<dbReference type="Pfam" id="PF17906">
    <property type="entry name" value="HTH_48"/>
    <property type="match status" value="1"/>
</dbReference>